<dbReference type="InterPro" id="IPR058627">
    <property type="entry name" value="MdtA-like_C"/>
</dbReference>
<feature type="domain" description="Multidrug resistance protein MdtA-like alpha-helical hairpin" evidence="4">
    <location>
        <begin position="90"/>
        <end position="160"/>
    </location>
</feature>
<protein>
    <submittedName>
        <fullName evidence="6">Efflux RND transporter periplasmic adaptor subunit</fullName>
    </submittedName>
</protein>
<dbReference type="Gene3D" id="2.40.30.170">
    <property type="match status" value="1"/>
</dbReference>
<comment type="caution">
    <text evidence="6">The sequence shown here is derived from an EMBL/GenBank/DDBJ whole genome shotgun (WGS) entry which is preliminary data.</text>
</comment>
<feature type="signal peptide" evidence="3">
    <location>
        <begin position="1"/>
        <end position="22"/>
    </location>
</feature>
<dbReference type="Gene3D" id="2.40.420.20">
    <property type="match status" value="1"/>
</dbReference>
<gene>
    <name evidence="6" type="ORF">ENI96_02260</name>
</gene>
<name>A0A831W832_9GAMM</name>
<feature type="coiled-coil region" evidence="2">
    <location>
        <begin position="91"/>
        <end position="163"/>
    </location>
</feature>
<dbReference type="NCBIfam" id="TIGR01730">
    <property type="entry name" value="RND_mfp"/>
    <property type="match status" value="1"/>
</dbReference>
<dbReference type="GO" id="GO:1990281">
    <property type="term" value="C:efflux pump complex"/>
    <property type="evidence" value="ECO:0007669"/>
    <property type="project" value="TreeGrafter"/>
</dbReference>
<comment type="similarity">
    <text evidence="1">Belongs to the membrane fusion protein (MFP) (TC 8.A.1) family.</text>
</comment>
<evidence type="ECO:0000259" key="5">
    <source>
        <dbReference type="Pfam" id="PF25967"/>
    </source>
</evidence>
<evidence type="ECO:0000256" key="1">
    <source>
        <dbReference type="ARBA" id="ARBA00009477"/>
    </source>
</evidence>
<dbReference type="PANTHER" id="PTHR30469:SF18">
    <property type="entry name" value="RESISTANCE-NODULATION-CELL DIVISION (RND) EFFLUX MEMBRANE FUSION PROTEIN-RELATED"/>
    <property type="match status" value="1"/>
</dbReference>
<dbReference type="InterPro" id="IPR006143">
    <property type="entry name" value="RND_pump_MFP"/>
</dbReference>
<dbReference type="SUPFAM" id="SSF111369">
    <property type="entry name" value="HlyD-like secretion proteins"/>
    <property type="match status" value="1"/>
</dbReference>
<dbReference type="Pfam" id="PF25876">
    <property type="entry name" value="HH_MFP_RND"/>
    <property type="match status" value="1"/>
</dbReference>
<evidence type="ECO:0000256" key="2">
    <source>
        <dbReference type="SAM" id="Coils"/>
    </source>
</evidence>
<keyword evidence="2" id="KW-0175">Coiled coil</keyword>
<evidence type="ECO:0000256" key="3">
    <source>
        <dbReference type="SAM" id="SignalP"/>
    </source>
</evidence>
<dbReference type="InterPro" id="IPR058624">
    <property type="entry name" value="MdtA-like_HH"/>
</dbReference>
<keyword evidence="3" id="KW-0732">Signal</keyword>
<dbReference type="Gene3D" id="1.10.287.470">
    <property type="entry name" value="Helix hairpin bin"/>
    <property type="match status" value="1"/>
</dbReference>
<proteinExistence type="inferred from homology"/>
<evidence type="ECO:0000313" key="6">
    <source>
        <dbReference type="EMBL" id="HEB95240.1"/>
    </source>
</evidence>
<accession>A0A831W832</accession>
<reference evidence="6" key="1">
    <citation type="journal article" date="2020" name="mSystems">
        <title>Genome- and Community-Level Interaction Insights into Carbon Utilization and Element Cycling Functions of Hydrothermarchaeota in Hydrothermal Sediment.</title>
        <authorList>
            <person name="Zhou Z."/>
            <person name="Liu Y."/>
            <person name="Xu W."/>
            <person name="Pan J."/>
            <person name="Luo Z.H."/>
            <person name="Li M."/>
        </authorList>
    </citation>
    <scope>NUCLEOTIDE SEQUENCE [LARGE SCALE GENOMIC DNA]</scope>
    <source>
        <strain evidence="6">HyVt-443</strain>
    </source>
</reference>
<dbReference type="EMBL" id="DRKP01000024">
    <property type="protein sequence ID" value="HEB95240.1"/>
    <property type="molecule type" value="Genomic_DNA"/>
</dbReference>
<organism evidence="6">
    <name type="scientific">Sedimenticola thiotaurini</name>
    <dbReference type="NCBI Taxonomy" id="1543721"/>
    <lineage>
        <taxon>Bacteria</taxon>
        <taxon>Pseudomonadati</taxon>
        <taxon>Pseudomonadota</taxon>
        <taxon>Gammaproteobacteria</taxon>
        <taxon>Chromatiales</taxon>
        <taxon>Sedimenticolaceae</taxon>
        <taxon>Sedimenticola</taxon>
    </lineage>
</organism>
<evidence type="ECO:0000259" key="4">
    <source>
        <dbReference type="Pfam" id="PF25876"/>
    </source>
</evidence>
<dbReference type="Proteomes" id="UP000886251">
    <property type="component" value="Unassembled WGS sequence"/>
</dbReference>
<dbReference type="AlphaFoldDB" id="A0A831W832"/>
<sequence length="352" mass="38719">MRMKAMIAVFLALLGLSTVAGAAPELATAVAGYRVVPREYRLDGVVEAVNRSTVSAQTGGQVEKILFDVDDYVEKGQVIVLLKDTEQRAQLAKAEASLREADANYQKAKDDYTRIKGVFDRGLISQSEMDRATTALAAARAKREAAQAQLEQAREQFEYTRVRAPYSGIVTDRYIEVGEIAKPGQKLMSGISLDQLRVIVDVPQSLIPTIRRIGKASVQKPGDGFIPATRLTIFPYAQHGSNTFRVRLDLPEGIKGLFPGMFVKTSFTVGEHRQLLVPQQAVVYRSEVTGVYVVAPDGRISLRHVRLGRRTDDGMVVILAGLEEGERVALDPIKAGVLLKRQQDEQAKKVRS</sequence>
<feature type="chain" id="PRO_5033028249" evidence="3">
    <location>
        <begin position="23"/>
        <end position="352"/>
    </location>
</feature>
<dbReference type="PANTHER" id="PTHR30469">
    <property type="entry name" value="MULTIDRUG RESISTANCE PROTEIN MDTA"/>
    <property type="match status" value="1"/>
</dbReference>
<dbReference type="Pfam" id="PF25967">
    <property type="entry name" value="RND-MFP_C"/>
    <property type="match status" value="1"/>
</dbReference>
<dbReference type="GO" id="GO:0015562">
    <property type="term" value="F:efflux transmembrane transporter activity"/>
    <property type="evidence" value="ECO:0007669"/>
    <property type="project" value="TreeGrafter"/>
</dbReference>
<feature type="domain" description="Multidrug resistance protein MdtA-like C-terminal permuted SH3" evidence="5">
    <location>
        <begin position="275"/>
        <end position="333"/>
    </location>
</feature>
<dbReference type="Gene3D" id="2.40.50.100">
    <property type="match status" value="1"/>
</dbReference>